<name>A0ABX2DX28_9BACL</name>
<evidence type="ECO:0000259" key="9">
    <source>
        <dbReference type="PROSITE" id="PS01124"/>
    </source>
</evidence>
<dbReference type="CDD" id="cd17536">
    <property type="entry name" value="REC_YesN-like"/>
    <property type="match status" value="1"/>
</dbReference>
<evidence type="ECO:0000256" key="5">
    <source>
        <dbReference type="ARBA" id="ARBA00023015"/>
    </source>
</evidence>
<evidence type="ECO:0000256" key="2">
    <source>
        <dbReference type="ARBA" id="ARBA00022490"/>
    </source>
</evidence>
<dbReference type="InterPro" id="IPR018060">
    <property type="entry name" value="HTH_AraC"/>
</dbReference>
<dbReference type="InterPro" id="IPR001789">
    <property type="entry name" value="Sig_transdc_resp-reg_receiver"/>
</dbReference>
<dbReference type="PROSITE" id="PS01124">
    <property type="entry name" value="HTH_ARAC_FAMILY_2"/>
    <property type="match status" value="1"/>
</dbReference>
<evidence type="ECO:0000313" key="12">
    <source>
        <dbReference type="Proteomes" id="UP000711047"/>
    </source>
</evidence>
<dbReference type="Pfam" id="PF00072">
    <property type="entry name" value="Response_reg"/>
    <property type="match status" value="1"/>
</dbReference>
<gene>
    <name evidence="11" type="ORF">HQN87_28370</name>
</gene>
<evidence type="ECO:0000256" key="4">
    <source>
        <dbReference type="ARBA" id="ARBA00023012"/>
    </source>
</evidence>
<dbReference type="RefSeq" id="WP_173140139.1">
    <property type="nucleotide sequence ID" value="NZ_JABMKX010000022.1"/>
</dbReference>
<dbReference type="SUPFAM" id="SSF46689">
    <property type="entry name" value="Homeodomain-like"/>
    <property type="match status" value="2"/>
</dbReference>
<organism evidence="11 12">
    <name type="scientific">Paenibacillus tritici</name>
    <dbReference type="NCBI Taxonomy" id="1873425"/>
    <lineage>
        <taxon>Bacteria</taxon>
        <taxon>Bacillati</taxon>
        <taxon>Bacillota</taxon>
        <taxon>Bacilli</taxon>
        <taxon>Bacillales</taxon>
        <taxon>Paenibacillaceae</taxon>
        <taxon>Paenibacillus</taxon>
    </lineage>
</organism>
<dbReference type="Pfam" id="PF12833">
    <property type="entry name" value="HTH_18"/>
    <property type="match status" value="1"/>
</dbReference>
<protein>
    <submittedName>
        <fullName evidence="11">Response regulator</fullName>
    </submittedName>
</protein>
<sequence>MKKIMLVDDEILIRENIRECVDWEKEGFLYCGDAPDGELALPIIEEQLPDILITDIKMPFMNGLELTSVVRQKFPQIKIIILSGHDDFQYAQKALRLGVEDYCLKPFSSADLLQLLRSVSTRIDEELRIRHKYAYTPENLFADLCGGLIHTAAAIEAAAQLDLLLTAPYYATAIFTLNPQEHEEPESTEPPHPPQNSEELLAGLLKEVADSFIYKRSRTETILIYKGSDPAQMNSILDELCASAKQRLRAACGLELSVSRGKVCERLQGIHLSYLEAENDRMFKRMARVHSAAMLDAYFDPSAQGILLDRSRMIQFLKLGDHTQMPEFLLELSAALEGMNWDSGYACYLMNDITLELVQTAKNGFRAAANHAEILKELQTRLKPISSTDEGLQYLKRLYERLWEWRSEGADKHRELIDKVKQYIREQYDKEQLSLNDISKVVRVSPSHLSKTFSQATGQTITEFLTATRMDRAKELLKSTGHKTFEIAYLVGYNDQHYFSNLFKKVTGMTPMEFRKQGNSEDQLQAIRRGAEKM</sequence>
<feature type="domain" description="Response regulatory" evidence="10">
    <location>
        <begin position="3"/>
        <end position="120"/>
    </location>
</feature>
<dbReference type="Pfam" id="PF17853">
    <property type="entry name" value="GGDEF_2"/>
    <property type="match status" value="1"/>
</dbReference>
<evidence type="ECO:0000256" key="3">
    <source>
        <dbReference type="ARBA" id="ARBA00022553"/>
    </source>
</evidence>
<keyword evidence="12" id="KW-1185">Reference proteome</keyword>
<dbReference type="PRINTS" id="PR00032">
    <property type="entry name" value="HTHARAC"/>
</dbReference>
<dbReference type="PANTHER" id="PTHR42713">
    <property type="entry name" value="HISTIDINE KINASE-RELATED"/>
    <property type="match status" value="1"/>
</dbReference>
<dbReference type="SUPFAM" id="SSF52172">
    <property type="entry name" value="CheY-like"/>
    <property type="match status" value="1"/>
</dbReference>
<keyword evidence="5" id="KW-0805">Transcription regulation</keyword>
<dbReference type="SMART" id="SM00342">
    <property type="entry name" value="HTH_ARAC"/>
    <property type="match status" value="1"/>
</dbReference>
<dbReference type="InterPro" id="IPR041522">
    <property type="entry name" value="CdaR_GGDEF"/>
</dbReference>
<evidence type="ECO:0000259" key="10">
    <source>
        <dbReference type="PROSITE" id="PS50110"/>
    </source>
</evidence>
<proteinExistence type="predicted"/>
<dbReference type="PANTHER" id="PTHR42713:SF3">
    <property type="entry name" value="TRANSCRIPTIONAL REGULATORY PROTEIN HPTR"/>
    <property type="match status" value="1"/>
</dbReference>
<comment type="subcellular location">
    <subcellularLocation>
        <location evidence="1">Cytoplasm</location>
    </subcellularLocation>
</comment>
<evidence type="ECO:0000256" key="6">
    <source>
        <dbReference type="ARBA" id="ARBA00023125"/>
    </source>
</evidence>
<accession>A0ABX2DX28</accession>
<dbReference type="PROSITE" id="PS50110">
    <property type="entry name" value="RESPONSE_REGULATORY"/>
    <property type="match status" value="1"/>
</dbReference>
<dbReference type="InterPro" id="IPR009057">
    <property type="entry name" value="Homeodomain-like_sf"/>
</dbReference>
<dbReference type="InterPro" id="IPR020449">
    <property type="entry name" value="Tscrpt_reg_AraC-type_HTH"/>
</dbReference>
<evidence type="ECO:0000313" key="11">
    <source>
        <dbReference type="EMBL" id="NQX49245.1"/>
    </source>
</evidence>
<dbReference type="SMART" id="SM00448">
    <property type="entry name" value="REC"/>
    <property type="match status" value="1"/>
</dbReference>
<feature type="modified residue" description="4-aspartylphosphate" evidence="8">
    <location>
        <position position="55"/>
    </location>
</feature>
<evidence type="ECO:0000256" key="8">
    <source>
        <dbReference type="PROSITE-ProRule" id="PRU00169"/>
    </source>
</evidence>
<dbReference type="InterPro" id="IPR051552">
    <property type="entry name" value="HptR"/>
</dbReference>
<dbReference type="Gene3D" id="1.10.10.60">
    <property type="entry name" value="Homeodomain-like"/>
    <property type="match status" value="2"/>
</dbReference>
<evidence type="ECO:0000256" key="7">
    <source>
        <dbReference type="ARBA" id="ARBA00023163"/>
    </source>
</evidence>
<feature type="domain" description="HTH araC/xylS-type" evidence="9">
    <location>
        <begin position="418"/>
        <end position="517"/>
    </location>
</feature>
<comment type="caution">
    <text evidence="11">The sequence shown here is derived from an EMBL/GenBank/DDBJ whole genome shotgun (WGS) entry which is preliminary data.</text>
</comment>
<keyword evidence="3 8" id="KW-0597">Phosphoprotein</keyword>
<dbReference type="Proteomes" id="UP000711047">
    <property type="component" value="Unassembled WGS sequence"/>
</dbReference>
<dbReference type="InterPro" id="IPR011006">
    <property type="entry name" value="CheY-like_superfamily"/>
</dbReference>
<keyword evidence="4" id="KW-0902">Two-component regulatory system</keyword>
<keyword evidence="6" id="KW-0238">DNA-binding</keyword>
<evidence type="ECO:0000256" key="1">
    <source>
        <dbReference type="ARBA" id="ARBA00004496"/>
    </source>
</evidence>
<keyword evidence="7" id="KW-0804">Transcription</keyword>
<keyword evidence="2" id="KW-0963">Cytoplasm</keyword>
<dbReference type="EMBL" id="JABMKX010000022">
    <property type="protein sequence ID" value="NQX49245.1"/>
    <property type="molecule type" value="Genomic_DNA"/>
</dbReference>
<reference evidence="11 12" key="1">
    <citation type="submission" date="2020-05" db="EMBL/GenBank/DDBJ databases">
        <title>Paenibacillus glebae, sp. nov., Paenibacillus humi sp. nov., Paenibacillus pedi sp. nov., Paenibacillus terrestris sp. nov. and Paenibacillus terricola sp. nov., isolated from a forest top soil sample.</title>
        <authorList>
            <person name="Qi S."/>
            <person name="Carlier A."/>
            <person name="Cnockaert M."/>
            <person name="Vandamme P."/>
        </authorList>
    </citation>
    <scope>NUCLEOTIDE SEQUENCE [LARGE SCALE GENOMIC DNA]</scope>
    <source>
        <strain evidence="11 12">LMG 29502</strain>
    </source>
</reference>
<dbReference type="Gene3D" id="3.40.50.2300">
    <property type="match status" value="1"/>
</dbReference>